<gene>
    <name evidence="3" type="ORF">CLAU1311_LOCUS3407</name>
</gene>
<dbReference type="AlphaFoldDB" id="A0A7S3E2R9"/>
<evidence type="ECO:0000313" key="3">
    <source>
        <dbReference type="EMBL" id="CAE0017165.1"/>
    </source>
</evidence>
<dbReference type="InterPro" id="IPR036774">
    <property type="entry name" value="ERV/ALR_sulphydryl_oxid_sf"/>
</dbReference>
<evidence type="ECO:0000256" key="2">
    <source>
        <dbReference type="SAM" id="Phobius"/>
    </source>
</evidence>
<reference evidence="3" key="1">
    <citation type="submission" date="2021-01" db="EMBL/GenBank/DDBJ databases">
        <authorList>
            <person name="Corre E."/>
            <person name="Pelletier E."/>
            <person name="Niang G."/>
            <person name="Scheremetjew M."/>
            <person name="Finn R."/>
            <person name="Kale V."/>
            <person name="Holt S."/>
            <person name="Cochrane G."/>
            <person name="Meng A."/>
            <person name="Brown T."/>
            <person name="Cohen L."/>
        </authorList>
    </citation>
    <scope>NUCLEOTIDE SEQUENCE</scope>
    <source>
        <strain evidence="3">RCC856</strain>
    </source>
</reference>
<proteinExistence type="predicted"/>
<dbReference type="Gene3D" id="1.20.120.310">
    <property type="entry name" value="ERV/ALR sulfhydryl oxidase domain"/>
    <property type="match status" value="1"/>
</dbReference>
<sequence length="147" mass="15129">MGQEDPSRLKVVYPERERCPSCYAASASSDNGAGAGAEGDGEGGGGESFNRDDVLLFLTAHYTAPGRLEKQETQVAGGEGREEQNGSWRGSALAGGDMAAALRTQQAGAVAVADSSSMGWVVPAGVVVAAVGAYFAKARKKGSRYRL</sequence>
<protein>
    <submittedName>
        <fullName evidence="3">Uncharacterized protein</fullName>
    </submittedName>
</protein>
<keyword evidence="2" id="KW-0812">Transmembrane</keyword>
<feature type="region of interest" description="Disordered" evidence="1">
    <location>
        <begin position="23"/>
        <end position="48"/>
    </location>
</feature>
<feature type="compositionally biased region" description="Gly residues" evidence="1">
    <location>
        <begin position="33"/>
        <end position="47"/>
    </location>
</feature>
<feature type="transmembrane region" description="Helical" evidence="2">
    <location>
        <begin position="118"/>
        <end position="136"/>
    </location>
</feature>
<keyword evidence="2" id="KW-1133">Transmembrane helix</keyword>
<keyword evidence="2" id="KW-0472">Membrane</keyword>
<dbReference type="GO" id="GO:0016972">
    <property type="term" value="F:thiol oxidase activity"/>
    <property type="evidence" value="ECO:0007669"/>
    <property type="project" value="InterPro"/>
</dbReference>
<feature type="region of interest" description="Disordered" evidence="1">
    <location>
        <begin position="68"/>
        <end position="90"/>
    </location>
</feature>
<accession>A0A7S3E2R9</accession>
<name>A0A7S3E2R9_9CHLO</name>
<organism evidence="3">
    <name type="scientific">Chloropicon laureae</name>
    <dbReference type="NCBI Taxonomy" id="464258"/>
    <lineage>
        <taxon>Eukaryota</taxon>
        <taxon>Viridiplantae</taxon>
        <taxon>Chlorophyta</taxon>
        <taxon>Chloropicophyceae</taxon>
        <taxon>Chloropicales</taxon>
        <taxon>Chloropicaceae</taxon>
        <taxon>Chloropicon</taxon>
    </lineage>
</organism>
<evidence type="ECO:0000256" key="1">
    <source>
        <dbReference type="SAM" id="MobiDB-lite"/>
    </source>
</evidence>
<dbReference type="EMBL" id="HBHU01005284">
    <property type="protein sequence ID" value="CAE0017165.1"/>
    <property type="molecule type" value="Transcribed_RNA"/>
</dbReference>